<dbReference type="SUPFAM" id="SSF50465">
    <property type="entry name" value="EF-Tu/eEF-1alpha/eIF2-gamma C-terminal domain"/>
    <property type="match status" value="1"/>
</dbReference>
<evidence type="ECO:0000313" key="7">
    <source>
        <dbReference type="EMBL" id="GAB37047.1"/>
    </source>
</evidence>
<keyword evidence="8" id="KW-1185">Reference proteome</keyword>
<dbReference type="EMBL" id="BAFB01000256">
    <property type="protein sequence ID" value="GAB37047.1"/>
    <property type="molecule type" value="Genomic_DNA"/>
</dbReference>
<dbReference type="GO" id="GO:0005829">
    <property type="term" value="C:cytosol"/>
    <property type="evidence" value="ECO:0007669"/>
    <property type="project" value="TreeGrafter"/>
</dbReference>
<dbReference type="SUPFAM" id="SSF46785">
    <property type="entry name" value="Winged helix' DNA-binding domain"/>
    <property type="match status" value="1"/>
</dbReference>
<dbReference type="InterPro" id="IPR036390">
    <property type="entry name" value="WH_DNA-bd_sf"/>
</dbReference>
<dbReference type="InterPro" id="IPR027417">
    <property type="entry name" value="P-loop_NTPase"/>
</dbReference>
<dbReference type="NCBIfam" id="TIGR00475">
    <property type="entry name" value="selB"/>
    <property type="match status" value="1"/>
</dbReference>
<evidence type="ECO:0000256" key="2">
    <source>
        <dbReference type="ARBA" id="ARBA00022490"/>
    </source>
</evidence>
<dbReference type="RefSeq" id="WP_007241202.1">
    <property type="nucleotide sequence ID" value="NZ_BAFB01000256.1"/>
</dbReference>
<keyword evidence="3" id="KW-0547">Nucleotide-binding</keyword>
<dbReference type="InterPro" id="IPR036388">
    <property type="entry name" value="WH-like_DNA-bd_sf"/>
</dbReference>
<name>H5TU89_GORO1</name>
<dbReference type="SUPFAM" id="SSF52540">
    <property type="entry name" value="P-loop containing nucleoside triphosphate hydrolases"/>
    <property type="match status" value="1"/>
</dbReference>
<keyword evidence="7" id="KW-0251">Elongation factor</keyword>
<proteinExistence type="predicted"/>
<sequence length="596" mass="62992">MYVVATAGHVDHGKSALVRALTGIEPDRWAEERRRGLTIDLGFAWTTTRSGADLAFVDVPGHQRFLGNMLAGLGPTPVVMFVVAADEGWRRQSSDHRDAIVALGIDRGVVVLSRADLADRGRIDEVVAQVADEFDGTGLVDAPVVVTSAHTGHGIDALRDRLTDVLEDGPVPSDAAPVRFWIDRSFSITGAGAVVTGTLSAGSLGRGDTLDLVTDNNVRSVGIRGVQSENAPRERVGPVSRVAVNLRDVSASDIARGDLLLTPGMWRLTDTVDVRRVSGPGLDSVPTGLGVHVGTAAPHGRVRPFDAEHARMTLDRALPLIVGDRIVLRDPGSGLVGGGVVLDAEPPELRRRGDAARRAEALSDMRTDGDALHEVVRRGAATVDHLTRLGVATAGESAPAGVRVVGGWWVDESAWEIWIKRLRAAVDAVAVEDSMSRGLPRASVVGAVGLPSDALVAALIADAGLDHADGYLTKQGAVPGLGDAEEAVAALERRFADNAFAAPEADDLSALGLGHKQLAAAERLGRLLRLRDGIVVSPRSPALAMRVLAGLEQPFTTSEARKALGTTRRVAIPLLEHLDARGWTRRLDSGHREVVR</sequence>
<evidence type="ECO:0000256" key="3">
    <source>
        <dbReference type="ARBA" id="ARBA00022741"/>
    </source>
</evidence>
<dbReference type="Pfam" id="PF25461">
    <property type="entry name" value="Beta-barrel_SelB"/>
    <property type="match status" value="1"/>
</dbReference>
<keyword evidence="2" id="KW-0963">Cytoplasm</keyword>
<feature type="domain" description="Tr-type G" evidence="6">
    <location>
        <begin position="1"/>
        <end position="171"/>
    </location>
</feature>
<dbReference type="AlphaFoldDB" id="H5TU89"/>
<evidence type="ECO:0000259" key="6">
    <source>
        <dbReference type="PROSITE" id="PS51722"/>
    </source>
</evidence>
<dbReference type="InterPro" id="IPR004535">
    <property type="entry name" value="Transl_elong_SelB"/>
</dbReference>
<evidence type="ECO:0000256" key="4">
    <source>
        <dbReference type="ARBA" id="ARBA00022917"/>
    </source>
</evidence>
<comment type="subcellular location">
    <subcellularLocation>
        <location evidence="1">Cytoplasm</location>
    </subcellularLocation>
</comment>
<dbReference type="CDD" id="cd04171">
    <property type="entry name" value="SelB"/>
    <property type="match status" value="1"/>
</dbReference>
<dbReference type="InterPro" id="IPR057335">
    <property type="entry name" value="Beta-barrel_SelB"/>
</dbReference>
<dbReference type="InterPro" id="IPR009000">
    <property type="entry name" value="Transl_B-barrel_sf"/>
</dbReference>
<keyword evidence="5" id="KW-0342">GTP-binding</keyword>
<dbReference type="Proteomes" id="UP000005038">
    <property type="component" value="Unassembled WGS sequence"/>
</dbReference>
<dbReference type="GO" id="GO:0003924">
    <property type="term" value="F:GTPase activity"/>
    <property type="evidence" value="ECO:0007669"/>
    <property type="project" value="InterPro"/>
</dbReference>
<dbReference type="GO" id="GO:0003723">
    <property type="term" value="F:RNA binding"/>
    <property type="evidence" value="ECO:0007669"/>
    <property type="project" value="InterPro"/>
</dbReference>
<dbReference type="Gene3D" id="3.40.50.300">
    <property type="entry name" value="P-loop containing nucleotide triphosphate hydrolases"/>
    <property type="match status" value="1"/>
</dbReference>
<dbReference type="GO" id="GO:0005525">
    <property type="term" value="F:GTP binding"/>
    <property type="evidence" value="ECO:0007669"/>
    <property type="project" value="UniProtKB-KW"/>
</dbReference>
<dbReference type="OrthoDB" id="9803139at2"/>
<comment type="caution">
    <text evidence="7">The sequence shown here is derived from an EMBL/GenBank/DDBJ whole genome shotgun (WGS) entry which is preliminary data.</text>
</comment>
<dbReference type="PROSITE" id="PS51722">
    <property type="entry name" value="G_TR_2"/>
    <property type="match status" value="1"/>
</dbReference>
<dbReference type="InterPro" id="IPR000795">
    <property type="entry name" value="T_Tr_GTP-bd_dom"/>
</dbReference>
<evidence type="ECO:0000313" key="8">
    <source>
        <dbReference type="Proteomes" id="UP000005038"/>
    </source>
</evidence>
<dbReference type="GO" id="GO:0003746">
    <property type="term" value="F:translation elongation factor activity"/>
    <property type="evidence" value="ECO:0007669"/>
    <property type="project" value="UniProtKB-KW"/>
</dbReference>
<dbReference type="PANTHER" id="PTHR43721:SF22">
    <property type="entry name" value="ELONGATION FACTOR TU, MITOCHONDRIAL"/>
    <property type="match status" value="1"/>
</dbReference>
<dbReference type="InterPro" id="IPR050055">
    <property type="entry name" value="EF-Tu_GTPase"/>
</dbReference>
<evidence type="ECO:0000256" key="5">
    <source>
        <dbReference type="ARBA" id="ARBA00023134"/>
    </source>
</evidence>
<dbReference type="InterPro" id="IPR015191">
    <property type="entry name" value="SelB_WHD4"/>
</dbReference>
<gene>
    <name evidence="7" type="primary">selB</name>
    <name evidence="7" type="ORF">GOOTI_256_00150</name>
</gene>
<dbReference type="SUPFAM" id="SSF50447">
    <property type="entry name" value="Translation proteins"/>
    <property type="match status" value="1"/>
</dbReference>
<dbReference type="Gene3D" id="2.40.30.10">
    <property type="entry name" value="Translation factors"/>
    <property type="match status" value="1"/>
</dbReference>
<dbReference type="InterPro" id="IPR009001">
    <property type="entry name" value="Transl_elong_EF1A/Init_IF2_C"/>
</dbReference>
<protein>
    <submittedName>
        <fullName evidence="7">Selenocysteine-specific elongation factor</fullName>
    </submittedName>
</protein>
<dbReference type="PANTHER" id="PTHR43721">
    <property type="entry name" value="ELONGATION FACTOR TU-RELATED"/>
    <property type="match status" value="1"/>
</dbReference>
<dbReference type="GO" id="GO:0001514">
    <property type="term" value="P:selenocysteine incorporation"/>
    <property type="evidence" value="ECO:0007669"/>
    <property type="project" value="InterPro"/>
</dbReference>
<organism evidence="7 8">
    <name type="scientific">Gordonia otitidis (strain DSM 44809 / CCUG 52243 / JCM 12355 / NBRC 100426 / IFM 10032)</name>
    <dbReference type="NCBI Taxonomy" id="1108044"/>
    <lineage>
        <taxon>Bacteria</taxon>
        <taxon>Bacillati</taxon>
        <taxon>Actinomycetota</taxon>
        <taxon>Actinomycetes</taxon>
        <taxon>Mycobacteriales</taxon>
        <taxon>Gordoniaceae</taxon>
        <taxon>Gordonia</taxon>
    </lineage>
</organism>
<dbReference type="Pfam" id="PF00009">
    <property type="entry name" value="GTP_EFTU"/>
    <property type="match status" value="1"/>
</dbReference>
<accession>H5TU89</accession>
<dbReference type="STRING" id="1108044.GOOTI_256_00150"/>
<dbReference type="Pfam" id="PF09107">
    <property type="entry name" value="WHD_3rd_SelB"/>
    <property type="match status" value="1"/>
</dbReference>
<reference evidence="7" key="1">
    <citation type="submission" date="2012-02" db="EMBL/GenBank/DDBJ databases">
        <title>Whole genome shotgun sequence of Gordonia otitidis NBRC 100426.</title>
        <authorList>
            <person name="Yoshida I."/>
            <person name="Hosoyama A."/>
            <person name="Tsuchikane K."/>
            <person name="Katsumata H."/>
            <person name="Yamazaki S."/>
            <person name="Fujita N."/>
        </authorList>
    </citation>
    <scope>NUCLEOTIDE SEQUENCE [LARGE SCALE GENOMIC DNA]</scope>
    <source>
        <strain evidence="7">NBRC 100426</strain>
    </source>
</reference>
<dbReference type="Gene3D" id="1.10.10.10">
    <property type="entry name" value="Winged helix-like DNA-binding domain superfamily/Winged helix DNA-binding domain"/>
    <property type="match status" value="1"/>
</dbReference>
<evidence type="ECO:0000256" key="1">
    <source>
        <dbReference type="ARBA" id="ARBA00004496"/>
    </source>
</evidence>
<keyword evidence="4" id="KW-0648">Protein biosynthesis</keyword>